<comment type="caution">
    <text evidence="2">The sequence shown here is derived from an EMBL/GenBank/DDBJ whole genome shotgun (WGS) entry which is preliminary data.</text>
</comment>
<evidence type="ECO:0000313" key="3">
    <source>
        <dbReference type="Proteomes" id="UP000571950"/>
    </source>
</evidence>
<keyword evidence="3" id="KW-1185">Reference proteome</keyword>
<accession>A0A7W6BMV3</accession>
<dbReference type="RefSeq" id="WP_188073293.1">
    <property type="nucleotide sequence ID" value="NZ_BSPS01000210.1"/>
</dbReference>
<dbReference type="AlphaFoldDB" id="A0A7W6BMV3"/>
<feature type="region of interest" description="Disordered" evidence="1">
    <location>
        <begin position="73"/>
        <end position="96"/>
    </location>
</feature>
<evidence type="ECO:0000256" key="1">
    <source>
        <dbReference type="SAM" id="MobiDB-lite"/>
    </source>
</evidence>
<evidence type="ECO:0000313" key="2">
    <source>
        <dbReference type="EMBL" id="MBB3927831.1"/>
    </source>
</evidence>
<sequence>MPKLTITNLTNSPYDLEGGVRLPAMGIVTEEFTDSYAALLRASPGIEVSEALHDAAGFDALSDAELRDLVEKETGKKPHPAAKRETLIEKLEATNG</sequence>
<reference evidence="2 3" key="1">
    <citation type="submission" date="2020-08" db="EMBL/GenBank/DDBJ databases">
        <title>Genomic Encyclopedia of Type Strains, Phase IV (KMG-IV): sequencing the most valuable type-strain genomes for metagenomic binning, comparative biology and taxonomic classification.</title>
        <authorList>
            <person name="Goeker M."/>
        </authorList>
    </citation>
    <scope>NUCLEOTIDE SEQUENCE [LARGE SCALE GENOMIC DNA]</scope>
    <source>
        <strain evidence="2 3">DSM 26189</strain>
    </source>
</reference>
<dbReference type="EMBL" id="JACIDT010000015">
    <property type="protein sequence ID" value="MBB3927831.1"/>
    <property type="molecule type" value="Genomic_DNA"/>
</dbReference>
<gene>
    <name evidence="2" type="ORF">GGR43_003568</name>
</gene>
<dbReference type="Proteomes" id="UP000571950">
    <property type="component" value="Unassembled WGS sequence"/>
</dbReference>
<proteinExistence type="predicted"/>
<organism evidence="2 3">
    <name type="scientific">Sphingobium jiangsuense</name>
    <dbReference type="NCBI Taxonomy" id="870476"/>
    <lineage>
        <taxon>Bacteria</taxon>
        <taxon>Pseudomonadati</taxon>
        <taxon>Pseudomonadota</taxon>
        <taxon>Alphaproteobacteria</taxon>
        <taxon>Sphingomonadales</taxon>
        <taxon>Sphingomonadaceae</taxon>
        <taxon>Sphingobium</taxon>
    </lineage>
</organism>
<name>A0A7W6BMV3_9SPHN</name>
<protein>
    <submittedName>
        <fullName evidence="2">Uncharacterized protein</fullName>
    </submittedName>
</protein>